<evidence type="ECO:0000313" key="4">
    <source>
        <dbReference type="Proteomes" id="UP001195483"/>
    </source>
</evidence>
<evidence type="ECO:0000256" key="1">
    <source>
        <dbReference type="SAM" id="Coils"/>
    </source>
</evidence>
<keyword evidence="4" id="KW-1185">Reference proteome</keyword>
<dbReference type="EMBL" id="JAEAOA010002346">
    <property type="protein sequence ID" value="KAK3606488.1"/>
    <property type="molecule type" value="Genomic_DNA"/>
</dbReference>
<dbReference type="AlphaFoldDB" id="A0AAE0TB33"/>
<dbReference type="Proteomes" id="UP001195483">
    <property type="component" value="Unassembled WGS sequence"/>
</dbReference>
<evidence type="ECO:0000313" key="3">
    <source>
        <dbReference type="EMBL" id="KAK3606488.1"/>
    </source>
</evidence>
<keyword evidence="2" id="KW-0732">Signal</keyword>
<reference evidence="3" key="2">
    <citation type="journal article" date="2021" name="Genome Biol. Evol.">
        <title>Developing a high-quality reference genome for a parasitic bivalve with doubly uniparental inheritance (Bivalvia: Unionida).</title>
        <authorList>
            <person name="Smith C.H."/>
        </authorList>
    </citation>
    <scope>NUCLEOTIDE SEQUENCE</scope>
    <source>
        <strain evidence="3">CHS0354</strain>
        <tissue evidence="3">Mantle</tissue>
    </source>
</reference>
<protein>
    <submittedName>
        <fullName evidence="3">Uncharacterized protein</fullName>
    </submittedName>
</protein>
<feature type="chain" id="PRO_5041902607" evidence="2">
    <location>
        <begin position="18"/>
        <end position="70"/>
    </location>
</feature>
<gene>
    <name evidence="3" type="ORF">CHS0354_041439</name>
</gene>
<reference evidence="3" key="3">
    <citation type="submission" date="2023-05" db="EMBL/GenBank/DDBJ databases">
        <authorList>
            <person name="Smith C.H."/>
        </authorList>
    </citation>
    <scope>NUCLEOTIDE SEQUENCE</scope>
    <source>
        <strain evidence="3">CHS0354</strain>
        <tissue evidence="3">Mantle</tissue>
    </source>
</reference>
<comment type="caution">
    <text evidence="3">The sequence shown here is derived from an EMBL/GenBank/DDBJ whole genome shotgun (WGS) entry which is preliminary data.</text>
</comment>
<accession>A0AAE0TB33</accession>
<sequence>MSFVPYIFLLFVSVLDSLILNPEEGGQTDTSFLQLLLMEEKQLRMNLEQKVQDLTSRVASLEHLPCGVYI</sequence>
<name>A0AAE0TB33_9BIVA</name>
<proteinExistence type="predicted"/>
<reference evidence="3" key="1">
    <citation type="journal article" date="2021" name="Genome Biol. Evol.">
        <title>A High-Quality Reference Genome for a Parasitic Bivalve with Doubly Uniparental Inheritance (Bivalvia: Unionida).</title>
        <authorList>
            <person name="Smith C.H."/>
        </authorList>
    </citation>
    <scope>NUCLEOTIDE SEQUENCE</scope>
    <source>
        <strain evidence="3">CHS0354</strain>
    </source>
</reference>
<keyword evidence="1" id="KW-0175">Coiled coil</keyword>
<feature type="coiled-coil region" evidence="1">
    <location>
        <begin position="37"/>
        <end position="64"/>
    </location>
</feature>
<organism evidence="3 4">
    <name type="scientific">Potamilus streckersoni</name>
    <dbReference type="NCBI Taxonomy" id="2493646"/>
    <lineage>
        <taxon>Eukaryota</taxon>
        <taxon>Metazoa</taxon>
        <taxon>Spiralia</taxon>
        <taxon>Lophotrochozoa</taxon>
        <taxon>Mollusca</taxon>
        <taxon>Bivalvia</taxon>
        <taxon>Autobranchia</taxon>
        <taxon>Heteroconchia</taxon>
        <taxon>Palaeoheterodonta</taxon>
        <taxon>Unionida</taxon>
        <taxon>Unionoidea</taxon>
        <taxon>Unionidae</taxon>
        <taxon>Ambleminae</taxon>
        <taxon>Lampsilini</taxon>
        <taxon>Potamilus</taxon>
    </lineage>
</organism>
<feature type="signal peptide" evidence="2">
    <location>
        <begin position="1"/>
        <end position="17"/>
    </location>
</feature>
<evidence type="ECO:0000256" key="2">
    <source>
        <dbReference type="SAM" id="SignalP"/>
    </source>
</evidence>